<feature type="domain" description="PAC" evidence="1">
    <location>
        <begin position="202"/>
        <end position="254"/>
    </location>
</feature>
<dbReference type="SMART" id="SM00052">
    <property type="entry name" value="EAL"/>
    <property type="match status" value="1"/>
</dbReference>
<dbReference type="SUPFAM" id="SSF141868">
    <property type="entry name" value="EAL domain-like"/>
    <property type="match status" value="1"/>
</dbReference>
<dbReference type="PROSITE" id="PS50883">
    <property type="entry name" value="EAL"/>
    <property type="match status" value="1"/>
</dbReference>
<reference evidence="4" key="1">
    <citation type="submission" date="2020-08" db="EMBL/GenBank/DDBJ databases">
        <title>Genome public.</title>
        <authorList>
            <person name="Liu C."/>
            <person name="Sun Q."/>
        </authorList>
    </citation>
    <scope>NUCLEOTIDE SEQUENCE</scope>
    <source>
        <strain evidence="4">BX8</strain>
    </source>
</reference>
<dbReference type="InterPro" id="IPR052155">
    <property type="entry name" value="Biofilm_reg_signaling"/>
</dbReference>
<feature type="domain" description="GGDEF" evidence="3">
    <location>
        <begin position="641"/>
        <end position="773"/>
    </location>
</feature>
<dbReference type="CDD" id="cd01949">
    <property type="entry name" value="GGDEF"/>
    <property type="match status" value="1"/>
</dbReference>
<evidence type="ECO:0000259" key="2">
    <source>
        <dbReference type="PROSITE" id="PS50883"/>
    </source>
</evidence>
<proteinExistence type="predicted"/>
<sequence>MSAVKMDPGRGLICGLICVDLGAESRLRFVDPALAEQLSLPPAGAPVQELVLPEDWAAVETALRAQLAAGDEVRLSFRLTQPADAAPAAVSCSGRREGGVLWAALALAPRDFYQSYEQLTQWYDGFRALLENSGQQAYEWDLRARTLSEAGFQSLLWRELMGAEPLLAVDEDGIPSSENVYLADVPAFRRLHRSVLAGGAGGSVELRMRTSYGTYRWCRLTLATLYDLEGKPRRAVGLLADIDEEKREALALAQRTERDQLTGLFNGGTLRAKMLTALEKLESGYIALYVVDIDHYQEVTDRLGILFGEAVLIGAADKLSAAAGEGAVCGRIGATTLAVYRRAASRREAAALGRGFCEKMRQSLADGKQELCITASVGLVLIPPGERDFSLLLRQADLALAAAKRAGGGRLVAYRRGIRDDGADAGAYFGEAPAAAGSAKSFNENMFYLFFNMLYEGEDPDRAVDLVLRTAGQHFHVSRAYIYEAEPEDRQILRLTHEWCSDETESLSGRLETFSIAGESAAVREARAGLYQCDDTGAPGALPRDILPRVQERGIRAFLQYGIQDHGLYRGCIGFDDCVAPRIWTDEEGETLGRIANIVGGYLLRIRAQERRARQDPRTGLPSFPRFRRQAARTLADRSEEGWAMMSIDIVRFGDIGDTFGAETSERLLARLGAQLRGQLSGGELACRVRRDEFALLVRQREGETLLERARRFERDFAPAARALLGSYDLRFRCGFSPVARGGAAFSALYDCAALARRRARRGGRGGCVYYSAELGAEEQRRRAIERQAGKALADRQFQLALAPVVSLESGRPAGARVLTRWSSPALGELRQEEFLPQFEENGFVLALDYYLIDETCALLRRWQRAGLTLPVTVPFSRLHLAQCDFVARVTASADKAGVPRRLLRLELSDSTGLRDNAGALDTLRALREAGFAVAVGDFALNDSVIDLRGKTPCDQVVLPRQLFASAQEEPLLEGLMQVVEALGLSALARGVETEAEAERLRRAGCLLAEGGAFSVPLSPAEAEELFRQERE</sequence>
<dbReference type="RefSeq" id="WP_186887006.1">
    <property type="nucleotide sequence ID" value="NZ_JACONZ010000001.1"/>
</dbReference>
<dbReference type="CDD" id="cd01948">
    <property type="entry name" value="EAL"/>
    <property type="match status" value="1"/>
</dbReference>
<feature type="domain" description="GGDEF" evidence="3">
    <location>
        <begin position="284"/>
        <end position="416"/>
    </location>
</feature>
<protein>
    <submittedName>
        <fullName evidence="4">EAL domain-containing protein</fullName>
    </submittedName>
</protein>
<dbReference type="AlphaFoldDB" id="A0A923I5G9"/>
<dbReference type="Gene3D" id="3.20.20.450">
    <property type="entry name" value="EAL domain"/>
    <property type="match status" value="1"/>
</dbReference>
<dbReference type="InterPro" id="IPR001633">
    <property type="entry name" value="EAL_dom"/>
</dbReference>
<comment type="caution">
    <text evidence="4">The sequence shown here is derived from an EMBL/GenBank/DDBJ whole genome shotgun (WGS) entry which is preliminary data.</text>
</comment>
<dbReference type="InterPro" id="IPR035965">
    <property type="entry name" value="PAS-like_dom_sf"/>
</dbReference>
<dbReference type="SUPFAM" id="SSF55785">
    <property type="entry name" value="PYP-like sensor domain (PAS domain)"/>
    <property type="match status" value="1"/>
</dbReference>
<dbReference type="Gene3D" id="3.30.450.40">
    <property type="match status" value="1"/>
</dbReference>
<dbReference type="PANTHER" id="PTHR44757">
    <property type="entry name" value="DIGUANYLATE CYCLASE DGCP"/>
    <property type="match status" value="1"/>
</dbReference>
<dbReference type="PROSITE" id="PS50113">
    <property type="entry name" value="PAC"/>
    <property type="match status" value="1"/>
</dbReference>
<accession>A0A923I5G9</accession>
<dbReference type="Gene3D" id="3.30.450.20">
    <property type="entry name" value="PAS domain"/>
    <property type="match status" value="1"/>
</dbReference>
<dbReference type="InterPro" id="IPR001610">
    <property type="entry name" value="PAC"/>
</dbReference>
<dbReference type="InterPro" id="IPR000160">
    <property type="entry name" value="GGDEF_dom"/>
</dbReference>
<dbReference type="InterPro" id="IPR000014">
    <property type="entry name" value="PAS"/>
</dbReference>
<organism evidence="4 5">
    <name type="scientific">Anaerofilum hominis</name>
    <dbReference type="NCBI Taxonomy" id="2763016"/>
    <lineage>
        <taxon>Bacteria</taxon>
        <taxon>Bacillati</taxon>
        <taxon>Bacillota</taxon>
        <taxon>Clostridia</taxon>
        <taxon>Eubacteriales</taxon>
        <taxon>Oscillospiraceae</taxon>
        <taxon>Anaerofilum</taxon>
    </lineage>
</organism>
<dbReference type="CDD" id="cd00130">
    <property type="entry name" value="PAS"/>
    <property type="match status" value="1"/>
</dbReference>
<dbReference type="InterPro" id="IPR003018">
    <property type="entry name" value="GAF"/>
</dbReference>
<dbReference type="InterPro" id="IPR029016">
    <property type="entry name" value="GAF-like_dom_sf"/>
</dbReference>
<dbReference type="Pfam" id="PF00563">
    <property type="entry name" value="EAL"/>
    <property type="match status" value="1"/>
</dbReference>
<evidence type="ECO:0000259" key="3">
    <source>
        <dbReference type="PROSITE" id="PS50887"/>
    </source>
</evidence>
<dbReference type="InterPro" id="IPR043128">
    <property type="entry name" value="Rev_trsase/Diguanyl_cyclase"/>
</dbReference>
<dbReference type="EMBL" id="JACONZ010000001">
    <property type="protein sequence ID" value="MBC5580668.1"/>
    <property type="molecule type" value="Genomic_DNA"/>
</dbReference>
<evidence type="ECO:0000313" key="5">
    <source>
        <dbReference type="Proteomes" id="UP000659630"/>
    </source>
</evidence>
<dbReference type="SMART" id="SM00086">
    <property type="entry name" value="PAC"/>
    <property type="match status" value="1"/>
</dbReference>
<dbReference type="SUPFAM" id="SSF55073">
    <property type="entry name" value="Nucleotide cyclase"/>
    <property type="match status" value="2"/>
</dbReference>
<dbReference type="InterPro" id="IPR000700">
    <property type="entry name" value="PAS-assoc_C"/>
</dbReference>
<dbReference type="Gene3D" id="3.30.70.270">
    <property type="match status" value="2"/>
</dbReference>
<dbReference type="SUPFAM" id="SSF55781">
    <property type="entry name" value="GAF domain-like"/>
    <property type="match status" value="1"/>
</dbReference>
<dbReference type="SMART" id="SM00267">
    <property type="entry name" value="GGDEF"/>
    <property type="match status" value="2"/>
</dbReference>
<dbReference type="PANTHER" id="PTHR44757:SF2">
    <property type="entry name" value="BIOFILM ARCHITECTURE MAINTENANCE PROTEIN MBAA"/>
    <property type="match status" value="1"/>
</dbReference>
<evidence type="ECO:0000259" key="1">
    <source>
        <dbReference type="PROSITE" id="PS50113"/>
    </source>
</evidence>
<name>A0A923I5G9_9FIRM</name>
<evidence type="ECO:0000313" key="4">
    <source>
        <dbReference type="EMBL" id="MBC5580668.1"/>
    </source>
</evidence>
<gene>
    <name evidence="4" type="ORF">H8S23_04030</name>
</gene>
<dbReference type="Pfam" id="PF00990">
    <property type="entry name" value="GGDEF"/>
    <property type="match status" value="2"/>
</dbReference>
<dbReference type="NCBIfam" id="TIGR00254">
    <property type="entry name" value="GGDEF"/>
    <property type="match status" value="1"/>
</dbReference>
<feature type="domain" description="EAL" evidence="2">
    <location>
        <begin position="782"/>
        <end position="1031"/>
    </location>
</feature>
<dbReference type="InterPro" id="IPR035919">
    <property type="entry name" value="EAL_sf"/>
</dbReference>
<dbReference type="InterPro" id="IPR029787">
    <property type="entry name" value="Nucleotide_cyclase"/>
</dbReference>
<keyword evidence="5" id="KW-1185">Reference proteome</keyword>
<dbReference type="PROSITE" id="PS50887">
    <property type="entry name" value="GGDEF"/>
    <property type="match status" value="2"/>
</dbReference>
<dbReference type="SMART" id="SM00065">
    <property type="entry name" value="GAF"/>
    <property type="match status" value="1"/>
</dbReference>
<dbReference type="Proteomes" id="UP000659630">
    <property type="component" value="Unassembled WGS sequence"/>
</dbReference>